<evidence type="ECO:0000256" key="4">
    <source>
        <dbReference type="ARBA" id="ARBA00022824"/>
    </source>
</evidence>
<keyword evidence="2 11" id="KW-0812">Transmembrane</keyword>
<accession>A0A0B7JLM2</accession>
<evidence type="ECO:0000259" key="12">
    <source>
        <dbReference type="PROSITE" id="PS51140"/>
    </source>
</evidence>
<evidence type="ECO:0000313" key="13">
    <source>
        <dbReference type="EMBL" id="CEO44192.1"/>
    </source>
</evidence>
<keyword evidence="3" id="KW-0833">Ubl conjugation pathway</keyword>
<feature type="compositionally biased region" description="Basic and acidic residues" evidence="10">
    <location>
        <begin position="146"/>
        <end position="169"/>
    </location>
</feature>
<evidence type="ECO:0000256" key="6">
    <source>
        <dbReference type="ARBA" id="ARBA00023136"/>
    </source>
</evidence>
<dbReference type="Gene3D" id="1.10.8.10">
    <property type="entry name" value="DNA helicase RuvA subunit, C-terminal domain"/>
    <property type="match status" value="1"/>
</dbReference>
<name>A0A0B7JLM2_BIOOC</name>
<evidence type="ECO:0000256" key="11">
    <source>
        <dbReference type="SAM" id="Phobius"/>
    </source>
</evidence>
<dbReference type="AlphaFoldDB" id="A0A0B7JLM2"/>
<dbReference type="GO" id="GO:0043130">
    <property type="term" value="F:ubiquitin binding"/>
    <property type="evidence" value="ECO:0007669"/>
    <property type="project" value="InterPro"/>
</dbReference>
<dbReference type="SMART" id="SM00546">
    <property type="entry name" value="CUE"/>
    <property type="match status" value="1"/>
</dbReference>
<dbReference type="Pfam" id="PF02845">
    <property type="entry name" value="CUE"/>
    <property type="match status" value="1"/>
</dbReference>
<gene>
    <name evidence="13" type="ORF">BN869_000000247_1</name>
</gene>
<keyword evidence="4" id="KW-0256">Endoplasmic reticulum</keyword>
<evidence type="ECO:0000256" key="10">
    <source>
        <dbReference type="SAM" id="MobiDB-lite"/>
    </source>
</evidence>
<feature type="region of interest" description="Disordered" evidence="10">
    <location>
        <begin position="90"/>
        <end position="169"/>
    </location>
</feature>
<sequence length="195" mass="21861">MSEDQISLPYFVVILVIFGFIIRYLFFNNGNTAARPGRSQEALARSREVAVERIQQMFPQTDRRSILWDLQRNGGSIQVTTERILAGRLDTPPVTFQPPPPPNQAPTSSNAGQSSSRQAAKPAQPDLITRYNLTNKIDGSSEAEENDKKGKGWSSNRDERQASLQRRREEMILAARRKMEAKLAAEKATTSAKDE</sequence>
<evidence type="ECO:0000256" key="3">
    <source>
        <dbReference type="ARBA" id="ARBA00022786"/>
    </source>
</evidence>
<dbReference type="InterPro" id="IPR009060">
    <property type="entry name" value="UBA-like_sf"/>
</dbReference>
<reference evidence="13" key="1">
    <citation type="submission" date="2015-01" db="EMBL/GenBank/DDBJ databases">
        <authorList>
            <person name="Durling Mikael"/>
        </authorList>
    </citation>
    <scope>NUCLEOTIDE SEQUENCE</scope>
</reference>
<comment type="subcellular location">
    <subcellularLocation>
        <location evidence="7">Endomembrane system</location>
        <topology evidence="7">Single-pass membrane protein</topology>
    </subcellularLocation>
    <subcellularLocation>
        <location evidence="1">Endoplasmic reticulum membrane</location>
    </subcellularLocation>
</comment>
<keyword evidence="5 11" id="KW-1133">Transmembrane helix</keyword>
<evidence type="ECO:0000256" key="7">
    <source>
        <dbReference type="ARBA" id="ARBA00037847"/>
    </source>
</evidence>
<dbReference type="FunFam" id="1.10.8.10:FF:000050">
    <property type="entry name" value="Related to AMFR protein"/>
    <property type="match status" value="1"/>
</dbReference>
<protein>
    <recommendedName>
        <fullName evidence="9">Coupling of ubiquitin conjugation to ER degradation protein 1</fullName>
    </recommendedName>
</protein>
<dbReference type="SUPFAM" id="SSF46934">
    <property type="entry name" value="UBA-like"/>
    <property type="match status" value="1"/>
</dbReference>
<evidence type="ECO:0000256" key="2">
    <source>
        <dbReference type="ARBA" id="ARBA00022692"/>
    </source>
</evidence>
<dbReference type="GO" id="GO:0005789">
    <property type="term" value="C:endoplasmic reticulum membrane"/>
    <property type="evidence" value="ECO:0007669"/>
    <property type="project" value="UniProtKB-SubCell"/>
</dbReference>
<feature type="compositionally biased region" description="Pro residues" evidence="10">
    <location>
        <begin position="95"/>
        <end position="104"/>
    </location>
</feature>
<comment type="similarity">
    <text evidence="8">Belongs to the CUE1 family.</text>
</comment>
<feature type="domain" description="CUE" evidence="12">
    <location>
        <begin position="46"/>
        <end position="89"/>
    </location>
</feature>
<dbReference type="PROSITE" id="PS51140">
    <property type="entry name" value="CUE"/>
    <property type="match status" value="1"/>
</dbReference>
<dbReference type="CDD" id="cd14424">
    <property type="entry name" value="CUE_Cue1p_like"/>
    <property type="match status" value="1"/>
</dbReference>
<organism evidence="13">
    <name type="scientific">Bionectria ochroleuca</name>
    <name type="common">Gliocladium roseum</name>
    <dbReference type="NCBI Taxonomy" id="29856"/>
    <lineage>
        <taxon>Eukaryota</taxon>
        <taxon>Fungi</taxon>
        <taxon>Dikarya</taxon>
        <taxon>Ascomycota</taxon>
        <taxon>Pezizomycotina</taxon>
        <taxon>Sordariomycetes</taxon>
        <taxon>Hypocreomycetidae</taxon>
        <taxon>Hypocreales</taxon>
        <taxon>Bionectriaceae</taxon>
        <taxon>Clonostachys</taxon>
    </lineage>
</organism>
<feature type="transmembrane region" description="Helical" evidence="11">
    <location>
        <begin position="6"/>
        <end position="26"/>
    </location>
</feature>
<evidence type="ECO:0000256" key="1">
    <source>
        <dbReference type="ARBA" id="ARBA00004586"/>
    </source>
</evidence>
<evidence type="ECO:0000256" key="9">
    <source>
        <dbReference type="ARBA" id="ARBA00072899"/>
    </source>
</evidence>
<proteinExistence type="inferred from homology"/>
<dbReference type="EMBL" id="CDPU01000001">
    <property type="protein sequence ID" value="CEO44192.1"/>
    <property type="molecule type" value="Genomic_DNA"/>
</dbReference>
<evidence type="ECO:0000256" key="5">
    <source>
        <dbReference type="ARBA" id="ARBA00022989"/>
    </source>
</evidence>
<keyword evidence="6 11" id="KW-0472">Membrane</keyword>
<evidence type="ECO:0000256" key="8">
    <source>
        <dbReference type="ARBA" id="ARBA00061383"/>
    </source>
</evidence>
<dbReference type="InterPro" id="IPR003892">
    <property type="entry name" value="CUE"/>
</dbReference>